<feature type="compositionally biased region" description="Low complexity" evidence="1">
    <location>
        <begin position="361"/>
        <end position="372"/>
    </location>
</feature>
<organism evidence="2 3">
    <name type="scientific">Tolypocladium ophioglossoides (strain CBS 100239)</name>
    <name type="common">Snaketongue truffleclub</name>
    <name type="synonym">Elaphocordyceps ophioglossoides</name>
    <dbReference type="NCBI Taxonomy" id="1163406"/>
    <lineage>
        <taxon>Eukaryota</taxon>
        <taxon>Fungi</taxon>
        <taxon>Dikarya</taxon>
        <taxon>Ascomycota</taxon>
        <taxon>Pezizomycotina</taxon>
        <taxon>Sordariomycetes</taxon>
        <taxon>Hypocreomycetidae</taxon>
        <taxon>Hypocreales</taxon>
        <taxon>Ophiocordycipitaceae</taxon>
        <taxon>Tolypocladium</taxon>
    </lineage>
</organism>
<name>A0A0L0NEY1_TOLOC</name>
<feature type="compositionally biased region" description="Basic residues" evidence="1">
    <location>
        <begin position="183"/>
        <end position="194"/>
    </location>
</feature>
<dbReference type="AlphaFoldDB" id="A0A0L0NEY1"/>
<feature type="compositionally biased region" description="Low complexity" evidence="1">
    <location>
        <begin position="379"/>
        <end position="397"/>
    </location>
</feature>
<sequence>MAARTPPSRSRARRTRTRAAAGRGALGSNSAAQRSAAQRRVAGRADGRRPHGDATVDEQRGRWQALLTWSVPCLGDTTLCGPAQQQRSKWECPTACVFAAGRSRSRPSSVSASWHHHATAESAERQHLADVPYLGLAQQRVRTRAPIQPALRARARTGPETAELRSRHAVFRLPSPPSWASPGRRRVPSRRRGEKSKNGAGGPCAAPAASGALGRAPARAGGGPGTRCPWWCAHAAAAPGVQRDGALSGRVTLGLLRAAAWYRVLRPWLVSLICMRVVHGCIRPGPAYISSRRIPAATTPGQRAICPAPAMATHAHGLYYCEEQSRDSIFSSCSSASSYEYLARAPTSRSAAEPEQRRQRQQQQQHQQQHQQQQDERAAPTITFFPPSPSASASSVSTYDSLLSDAPLADADADADAPPAIHLPAAGDARIPPALPPYRADRLAGDPAPRPSDPSTFGRLFPSMDRLSANPPPPPPPPSPPLLVPTATIKLEFSNYARVDVSRRHGKRYEFAWWGRSYAWRRAVDKTLGTVSFHLVRDGEAEPVAHIVSEVRSPNQVDAEERAGGWIPPCYMWISDQSVVEAVTDVADVIVATGLIALVDDCIRERWQKKPAPPSPIWPHIGPADAHGDRSKTGVRGFFSRRPSTHSPLRLGRTIAVY</sequence>
<feature type="region of interest" description="Disordered" evidence="1">
    <location>
        <begin position="610"/>
        <end position="645"/>
    </location>
</feature>
<feature type="compositionally biased region" description="Low complexity" evidence="1">
    <location>
        <begin position="30"/>
        <end position="40"/>
    </location>
</feature>
<protein>
    <submittedName>
        <fullName evidence="2">Uncharacterized protein</fullName>
    </submittedName>
</protein>
<dbReference type="EMBL" id="LFRF01000006">
    <property type="protein sequence ID" value="KND92320.1"/>
    <property type="molecule type" value="Genomic_DNA"/>
</dbReference>
<keyword evidence="3" id="KW-1185">Reference proteome</keyword>
<feature type="compositionally biased region" description="Low complexity" evidence="1">
    <location>
        <begin position="104"/>
        <end position="113"/>
    </location>
</feature>
<comment type="caution">
    <text evidence="2">The sequence shown here is derived from an EMBL/GenBank/DDBJ whole genome shotgun (WGS) entry which is preliminary data.</text>
</comment>
<dbReference type="STRING" id="1163406.A0A0L0NEY1"/>
<feature type="compositionally biased region" description="Basic and acidic residues" evidence="1">
    <location>
        <begin position="43"/>
        <end position="59"/>
    </location>
</feature>
<evidence type="ECO:0000256" key="1">
    <source>
        <dbReference type="SAM" id="MobiDB-lite"/>
    </source>
</evidence>
<feature type="compositionally biased region" description="Pro residues" evidence="1">
    <location>
        <begin position="470"/>
        <end position="479"/>
    </location>
</feature>
<proteinExistence type="predicted"/>
<dbReference type="OrthoDB" id="5317787at2759"/>
<feature type="region of interest" description="Disordered" evidence="1">
    <location>
        <begin position="1"/>
        <end position="59"/>
    </location>
</feature>
<feature type="region of interest" description="Disordered" evidence="1">
    <location>
        <begin position="410"/>
        <end position="479"/>
    </location>
</feature>
<feature type="region of interest" description="Disordered" evidence="1">
    <location>
        <begin position="153"/>
        <end position="219"/>
    </location>
</feature>
<feature type="region of interest" description="Disordered" evidence="1">
    <location>
        <begin position="104"/>
        <end position="123"/>
    </location>
</feature>
<evidence type="ECO:0000313" key="2">
    <source>
        <dbReference type="EMBL" id="KND92320.1"/>
    </source>
</evidence>
<feature type="compositionally biased region" description="Low complexity" evidence="1">
    <location>
        <begin position="203"/>
        <end position="219"/>
    </location>
</feature>
<reference evidence="2 3" key="1">
    <citation type="journal article" date="2015" name="BMC Genomics">
        <title>The genome of the truffle-parasite Tolypocladium ophioglossoides and the evolution of antifungal peptaibiotics.</title>
        <authorList>
            <person name="Quandt C.A."/>
            <person name="Bushley K.E."/>
            <person name="Spatafora J.W."/>
        </authorList>
    </citation>
    <scope>NUCLEOTIDE SEQUENCE [LARGE SCALE GENOMIC DNA]</scope>
    <source>
        <strain evidence="2 3">CBS 100239</strain>
    </source>
</reference>
<gene>
    <name evidence="2" type="ORF">TOPH_03013</name>
</gene>
<dbReference type="Proteomes" id="UP000036947">
    <property type="component" value="Unassembled WGS sequence"/>
</dbReference>
<feature type="compositionally biased region" description="Low complexity" evidence="1">
    <location>
        <begin position="410"/>
        <end position="426"/>
    </location>
</feature>
<evidence type="ECO:0000313" key="3">
    <source>
        <dbReference type="Proteomes" id="UP000036947"/>
    </source>
</evidence>
<feature type="region of interest" description="Disordered" evidence="1">
    <location>
        <begin position="344"/>
        <end position="397"/>
    </location>
</feature>
<accession>A0A0L0NEY1</accession>